<protein>
    <submittedName>
        <fullName evidence="2">Uncharacterized protein</fullName>
    </submittedName>
</protein>
<accession>A0A4S2M0C8</accession>
<organism evidence="2 3">
    <name type="scientific">Opisthorchis felineus</name>
    <dbReference type="NCBI Taxonomy" id="147828"/>
    <lineage>
        <taxon>Eukaryota</taxon>
        <taxon>Metazoa</taxon>
        <taxon>Spiralia</taxon>
        <taxon>Lophotrochozoa</taxon>
        <taxon>Platyhelminthes</taxon>
        <taxon>Trematoda</taxon>
        <taxon>Digenea</taxon>
        <taxon>Opisthorchiida</taxon>
        <taxon>Opisthorchiata</taxon>
        <taxon>Opisthorchiidae</taxon>
        <taxon>Opisthorchis</taxon>
    </lineage>
</organism>
<comment type="caution">
    <text evidence="2">The sequence shown here is derived from an EMBL/GenBank/DDBJ whole genome shotgun (WGS) entry which is preliminary data.</text>
</comment>
<evidence type="ECO:0000313" key="2">
    <source>
        <dbReference type="EMBL" id="TGZ69655.1"/>
    </source>
</evidence>
<dbReference type="Proteomes" id="UP000308267">
    <property type="component" value="Unassembled WGS sequence"/>
</dbReference>
<evidence type="ECO:0000313" key="3">
    <source>
        <dbReference type="Proteomes" id="UP000308267"/>
    </source>
</evidence>
<evidence type="ECO:0000256" key="1">
    <source>
        <dbReference type="SAM" id="MobiDB-lite"/>
    </source>
</evidence>
<dbReference type="EMBL" id="SJOL01005877">
    <property type="protein sequence ID" value="TGZ69655.1"/>
    <property type="molecule type" value="Genomic_DNA"/>
</dbReference>
<keyword evidence="3" id="KW-1185">Reference proteome</keyword>
<sequence>MVSADLLCVGKPAAIRGLISMFKLFYFLHLSRDRAYASAIVGQVTLKSAFNTDTHDPTDHSPSVTHGNSFPVDSKTYNNKKYENECQLIQTTHISDQQLPCQQLVSSPSIILHEGSPMVKNHRNKGTNIYNSRMPHASIRLR</sequence>
<reference evidence="2 3" key="1">
    <citation type="journal article" date="2019" name="BMC Genomics">
        <title>New insights from Opisthorchis felineus genome: update on genomics of the epidemiologically important liver flukes.</title>
        <authorList>
            <person name="Ershov N.I."/>
            <person name="Mordvinov V.A."/>
            <person name="Prokhortchouk E.B."/>
            <person name="Pakharukova M.Y."/>
            <person name="Gunbin K.V."/>
            <person name="Ustyantsev K."/>
            <person name="Genaev M.A."/>
            <person name="Blinov A.G."/>
            <person name="Mazur A."/>
            <person name="Boulygina E."/>
            <person name="Tsygankova S."/>
            <person name="Khrameeva E."/>
            <person name="Chekanov N."/>
            <person name="Fan G."/>
            <person name="Xiao A."/>
            <person name="Zhang H."/>
            <person name="Xu X."/>
            <person name="Yang H."/>
            <person name="Solovyev V."/>
            <person name="Lee S.M."/>
            <person name="Liu X."/>
            <person name="Afonnikov D.A."/>
            <person name="Skryabin K.G."/>
        </authorList>
    </citation>
    <scope>NUCLEOTIDE SEQUENCE [LARGE SCALE GENOMIC DNA]</scope>
    <source>
        <strain evidence="2">AK-0245</strain>
        <tissue evidence="2">Whole organism</tissue>
    </source>
</reference>
<proteinExistence type="predicted"/>
<gene>
    <name evidence="2" type="ORF">CRM22_003608</name>
</gene>
<name>A0A4S2M0C8_OPIFE</name>
<dbReference type="AlphaFoldDB" id="A0A4S2M0C8"/>
<feature type="region of interest" description="Disordered" evidence="1">
    <location>
        <begin position="53"/>
        <end position="72"/>
    </location>
</feature>